<sequence length="55" mass="6145">MSISTAADFGNGITPRRRVRMHAGAAWNLVKRLRPVAEALLDELVFFIRSHAVLL</sequence>
<reference evidence="1" key="1">
    <citation type="submission" date="2019-11" db="EMBL/GenBank/DDBJ databases">
        <title>Epiphytic Pseudomonas syringae from cherry orchards.</title>
        <authorList>
            <person name="Hulin M.T."/>
        </authorList>
    </citation>
    <scope>NUCLEOTIDE SEQUENCE</scope>
    <source>
        <strain evidence="1">PA-6-9A</strain>
    </source>
</reference>
<dbReference type="AlphaFoldDB" id="A0A9Q3ZUG7"/>
<protein>
    <submittedName>
        <fullName evidence="1">Uncharacterized protein</fullName>
    </submittedName>
</protein>
<evidence type="ECO:0000313" key="1">
    <source>
        <dbReference type="EMBL" id="MCF5063280.1"/>
    </source>
</evidence>
<name>A0A9Q3ZUG7_PSESX</name>
<proteinExistence type="predicted"/>
<evidence type="ECO:0000313" key="2">
    <source>
        <dbReference type="Proteomes" id="UP000814207"/>
    </source>
</evidence>
<gene>
    <name evidence="1" type="ORF">GIW73_10070</name>
</gene>
<dbReference type="Proteomes" id="UP000814207">
    <property type="component" value="Unassembled WGS sequence"/>
</dbReference>
<comment type="caution">
    <text evidence="1">The sequence shown here is derived from an EMBL/GenBank/DDBJ whole genome shotgun (WGS) entry which is preliminary data.</text>
</comment>
<accession>A0A9Q3ZUG7</accession>
<organism evidence="1 2">
    <name type="scientific">Pseudomonas syringae</name>
    <dbReference type="NCBI Taxonomy" id="317"/>
    <lineage>
        <taxon>Bacteria</taxon>
        <taxon>Pseudomonadati</taxon>
        <taxon>Pseudomonadota</taxon>
        <taxon>Gammaproteobacteria</taxon>
        <taxon>Pseudomonadales</taxon>
        <taxon>Pseudomonadaceae</taxon>
        <taxon>Pseudomonas</taxon>
    </lineage>
</organism>
<dbReference type="EMBL" id="WKEU01000033">
    <property type="protein sequence ID" value="MCF5063280.1"/>
    <property type="molecule type" value="Genomic_DNA"/>
</dbReference>